<proteinExistence type="predicted"/>
<reference evidence="2" key="1">
    <citation type="submission" date="2023-08" db="EMBL/GenBank/DDBJ databases">
        <title>Increased levels of nutrients transform a symbiont into a lethal pathobiont.</title>
        <authorList>
            <person name="Lachnit T."/>
            <person name="Ulrich L."/>
            <person name="Willmer F.M."/>
            <person name="Hasenbein T."/>
            <person name="Steiner L.X."/>
            <person name="Wolters M."/>
            <person name="Herbst E.M."/>
            <person name="Deines P."/>
        </authorList>
    </citation>
    <scope>NUCLEOTIDE SEQUENCE</scope>
    <source>
        <strain evidence="2">T3</strain>
    </source>
</reference>
<organism evidence="2">
    <name type="scientific">Pseudomonas solani</name>
    <dbReference type="NCBI Taxonomy" id="2731552"/>
    <lineage>
        <taxon>Bacteria</taxon>
        <taxon>Pseudomonadati</taxon>
        <taxon>Pseudomonadota</taxon>
        <taxon>Gammaproteobacteria</taxon>
        <taxon>Pseudomonadales</taxon>
        <taxon>Pseudomonadaceae</taxon>
        <taxon>Pseudomonas</taxon>
    </lineage>
</organism>
<evidence type="ECO:0000256" key="1">
    <source>
        <dbReference type="SAM" id="SignalP"/>
    </source>
</evidence>
<feature type="signal peptide" evidence="1">
    <location>
        <begin position="1"/>
        <end position="21"/>
    </location>
</feature>
<sequence length="125" mass="13861">MNTRLTFLLALLALCPAAANAECVAVLWIPFDAELYSPESEATIEERAFERTSIPLAMAKRLSPADASSSAVREYDPHNTRALIKVRDKPFFIDRFGWTRQGEHYGKIAISQIEDALSSSCSDVP</sequence>
<dbReference type="AlphaFoldDB" id="A0AAU7Y120"/>
<dbReference type="EMBL" id="CP158373">
    <property type="protein sequence ID" value="XBY62690.1"/>
    <property type="molecule type" value="Genomic_DNA"/>
</dbReference>
<dbReference type="RefSeq" id="WP_350446758.1">
    <property type="nucleotide sequence ID" value="NZ_CP158373.1"/>
</dbReference>
<accession>A0AAU7Y120</accession>
<keyword evidence="1" id="KW-0732">Signal</keyword>
<name>A0AAU7Y120_9PSED</name>
<feature type="chain" id="PRO_5043650053" evidence="1">
    <location>
        <begin position="22"/>
        <end position="125"/>
    </location>
</feature>
<protein>
    <submittedName>
        <fullName evidence="2">Uncharacterized protein</fullName>
    </submittedName>
</protein>
<evidence type="ECO:0000313" key="2">
    <source>
        <dbReference type="EMBL" id="XBY62690.1"/>
    </source>
</evidence>
<gene>
    <name evidence="2" type="ORF">ABS648_22450</name>
</gene>